<dbReference type="RefSeq" id="WP_021875544.1">
    <property type="nucleotide sequence ID" value="NZ_CP018624.1"/>
</dbReference>
<comment type="similarity">
    <text evidence="1 3">Belongs to the UPF0122 family.</text>
</comment>
<evidence type="ECO:0000313" key="4">
    <source>
        <dbReference type="EMBL" id="MBX7291585.1"/>
    </source>
</evidence>
<dbReference type="InterPro" id="IPR007394">
    <property type="entry name" value="UPF0122"/>
</dbReference>
<dbReference type="Pfam" id="PF04297">
    <property type="entry name" value="UPF0122"/>
    <property type="match status" value="1"/>
</dbReference>
<keyword evidence="4" id="KW-0238">DNA-binding</keyword>
<comment type="function">
    <text evidence="2 3">Might take part in the signal recognition particle (SRP) pathway. This is inferred from the conservation of its genetic proximity to ftsY/ffh. May be a regulatory protein.</text>
</comment>
<dbReference type="GO" id="GO:0003677">
    <property type="term" value="F:DNA binding"/>
    <property type="evidence" value="ECO:0007669"/>
    <property type="project" value="UniProtKB-KW"/>
</dbReference>
<dbReference type="Proteomes" id="UP000775179">
    <property type="component" value="Unassembled WGS sequence"/>
</dbReference>
<name>A0ABD4RK57_9CLOT</name>
<evidence type="ECO:0000256" key="3">
    <source>
        <dbReference type="HAMAP-Rule" id="MF_00245"/>
    </source>
</evidence>
<evidence type="ECO:0000256" key="2">
    <source>
        <dbReference type="ARBA" id="ARBA00024764"/>
    </source>
</evidence>
<dbReference type="EMBL" id="JAIFTX010000028">
    <property type="protein sequence ID" value="MBX7291585.1"/>
    <property type="molecule type" value="Genomic_DNA"/>
</dbReference>
<dbReference type="InterPro" id="IPR036388">
    <property type="entry name" value="WH-like_DNA-bd_sf"/>
</dbReference>
<dbReference type="HAMAP" id="MF_00245">
    <property type="entry name" value="UPF0122"/>
    <property type="match status" value="1"/>
</dbReference>
<dbReference type="SUPFAM" id="SSF88659">
    <property type="entry name" value="Sigma3 and sigma4 domains of RNA polymerase sigma factors"/>
    <property type="match status" value="1"/>
</dbReference>
<dbReference type="InterPro" id="IPR013324">
    <property type="entry name" value="RNA_pol_sigma_r3/r4-like"/>
</dbReference>
<reference evidence="4 5" key="1">
    <citation type="submission" date="2021-08" db="EMBL/GenBank/DDBJ databases">
        <title>Genome sequence analysis of Clostridium chauvoei strains of European origin and evaluation of typing options for outbreak investigations.</title>
        <authorList>
            <person name="Abdel-Glil M."/>
            <person name="Thomas P."/>
            <person name="Seyboldt C."/>
        </authorList>
    </citation>
    <scope>NUCLEOTIDE SEQUENCE [LARGE SCALE GENOMIC DNA]</scope>
    <source>
        <strain evidence="4 5">S0260-09</strain>
    </source>
</reference>
<dbReference type="PANTHER" id="PTHR40083:SF1">
    <property type="entry name" value="UPF0122 PROTEIN YLXM"/>
    <property type="match status" value="1"/>
</dbReference>
<evidence type="ECO:0000256" key="1">
    <source>
        <dbReference type="ARBA" id="ARBA00008720"/>
    </source>
</evidence>
<proteinExistence type="inferred from homology"/>
<organism evidence="4 5">
    <name type="scientific">Clostridium chauvoei</name>
    <dbReference type="NCBI Taxonomy" id="46867"/>
    <lineage>
        <taxon>Bacteria</taxon>
        <taxon>Bacillati</taxon>
        <taxon>Bacillota</taxon>
        <taxon>Clostridia</taxon>
        <taxon>Eubacteriales</taxon>
        <taxon>Clostridiaceae</taxon>
        <taxon>Clostridium</taxon>
    </lineage>
</organism>
<dbReference type="NCBIfam" id="NF001072">
    <property type="entry name" value="PRK00118.2-2"/>
    <property type="match status" value="1"/>
</dbReference>
<dbReference type="GeneID" id="66301554"/>
<comment type="caution">
    <text evidence="4">The sequence shown here is derived from an EMBL/GenBank/DDBJ whole genome shotgun (WGS) entry which is preliminary data.</text>
</comment>
<dbReference type="KEGG" id="cchv:BTM20_06715"/>
<dbReference type="PANTHER" id="PTHR40083">
    <property type="entry name" value="UPF0122 PROTEIN CBO2450/CLC_2298"/>
    <property type="match status" value="1"/>
</dbReference>
<sequence length="109" mass="13138">MEDRVEISILMDFYGPLLTDKQYKIMELYYNEDLSLGEIAELNNTSRQAIHDLIKRCYKQFLSYESRLNLLKKSLNREKVILELLKDLKEKYSLSEEDYEKYKNTLEDL</sequence>
<dbReference type="Gene3D" id="1.10.10.10">
    <property type="entry name" value="Winged helix-like DNA-binding domain superfamily/Winged helix DNA-binding domain"/>
    <property type="match status" value="1"/>
</dbReference>
<accession>A0ABD4RK57</accession>
<gene>
    <name evidence="4" type="ORF">K4H94_11300</name>
</gene>
<protein>
    <recommendedName>
        <fullName evidence="3">UPF0122 protein K4H94_11300</fullName>
    </recommendedName>
</protein>
<dbReference type="NCBIfam" id="NF045758">
    <property type="entry name" value="YlxM"/>
    <property type="match status" value="1"/>
</dbReference>
<evidence type="ECO:0000313" key="5">
    <source>
        <dbReference type="Proteomes" id="UP000775179"/>
    </source>
</evidence>
<dbReference type="InterPro" id="IPR054831">
    <property type="entry name" value="UPF0122_fam_protein"/>
</dbReference>
<dbReference type="AlphaFoldDB" id="A0ABD4RK57"/>